<comment type="caution">
    <text evidence="2">The sequence shown here is derived from an EMBL/GenBank/DDBJ whole genome shotgun (WGS) entry which is preliminary data.</text>
</comment>
<evidence type="ECO:0008006" key="4">
    <source>
        <dbReference type="Google" id="ProtNLM"/>
    </source>
</evidence>
<feature type="transmembrane region" description="Helical" evidence="1">
    <location>
        <begin position="176"/>
        <end position="195"/>
    </location>
</feature>
<feature type="transmembrane region" description="Helical" evidence="1">
    <location>
        <begin position="207"/>
        <end position="225"/>
    </location>
</feature>
<protein>
    <recommendedName>
        <fullName evidence="4">ABC transporter permease</fullName>
    </recommendedName>
</protein>
<dbReference type="PANTHER" id="PTHR36832:SF1">
    <property type="entry name" value="SLR1174 PROTEIN"/>
    <property type="match status" value="1"/>
</dbReference>
<dbReference type="STRING" id="1618572.UT17_C0003G0040"/>
<dbReference type="AlphaFoldDB" id="A0A0G0LLU9"/>
<evidence type="ECO:0000313" key="3">
    <source>
        <dbReference type="Proteomes" id="UP000034774"/>
    </source>
</evidence>
<accession>A0A0G0LLU9</accession>
<dbReference type="PATRIC" id="fig|1618572.3.peg.466"/>
<gene>
    <name evidence="2" type="ORF">UT17_C0003G0040</name>
</gene>
<evidence type="ECO:0000256" key="1">
    <source>
        <dbReference type="SAM" id="Phobius"/>
    </source>
</evidence>
<proteinExistence type="predicted"/>
<dbReference type="Pfam" id="PF06182">
    <property type="entry name" value="ABC2_membrane_6"/>
    <property type="match status" value="1"/>
</dbReference>
<feature type="transmembrane region" description="Helical" evidence="1">
    <location>
        <begin position="231"/>
        <end position="250"/>
    </location>
</feature>
<organism evidence="2 3">
    <name type="scientific">Candidatus Woesebacteria bacterium GW2011_GWB1_39_10</name>
    <dbReference type="NCBI Taxonomy" id="1618572"/>
    <lineage>
        <taxon>Bacteria</taxon>
        <taxon>Candidatus Woeseibacteriota</taxon>
    </lineage>
</organism>
<keyword evidence="1" id="KW-0812">Transmembrane</keyword>
<keyword evidence="1" id="KW-1133">Transmembrane helix</keyword>
<evidence type="ECO:0000313" key="2">
    <source>
        <dbReference type="EMBL" id="KKQ92017.1"/>
    </source>
</evidence>
<name>A0A0G0LLU9_9BACT</name>
<feature type="transmembrane region" description="Helical" evidence="1">
    <location>
        <begin position="59"/>
        <end position="79"/>
    </location>
</feature>
<dbReference type="Proteomes" id="UP000034774">
    <property type="component" value="Unassembled WGS sequence"/>
</dbReference>
<reference evidence="2 3" key="1">
    <citation type="journal article" date="2015" name="Nature">
        <title>rRNA introns, odd ribosomes, and small enigmatic genomes across a large radiation of phyla.</title>
        <authorList>
            <person name="Brown C.T."/>
            <person name="Hug L.A."/>
            <person name="Thomas B.C."/>
            <person name="Sharon I."/>
            <person name="Castelle C.J."/>
            <person name="Singh A."/>
            <person name="Wilkins M.J."/>
            <person name="Williams K.H."/>
            <person name="Banfield J.F."/>
        </authorList>
    </citation>
    <scope>NUCLEOTIDE SEQUENCE [LARGE SCALE GENOMIC DNA]</scope>
</reference>
<feature type="transmembrane region" description="Helical" evidence="1">
    <location>
        <begin position="142"/>
        <end position="170"/>
    </location>
</feature>
<feature type="transmembrane region" description="Helical" evidence="1">
    <location>
        <begin position="109"/>
        <end position="130"/>
    </location>
</feature>
<keyword evidence="1" id="KW-0472">Membrane</keyword>
<dbReference type="EMBL" id="LBVU01000003">
    <property type="protein sequence ID" value="KKQ92017.1"/>
    <property type="molecule type" value="Genomic_DNA"/>
</dbReference>
<sequence length="267" mass="31110">MNKYFQIFKISFQEEFTYKINFVMWRVRNVFQIIVTYYLWDTIFSAPGREVFGYDRAKIMTYIFTLIIVRSIVLSARAVDVSSDVAEGNLSNYLIRPMSYFKYWFTRDIASKVLNLFFAAGEFAILFVILKPPFFFQTNIYVFLSFLMAIVLAILIYFSLLFIISAVPFWAPELGWGSQFLVIIVMLEFLSGAVFPIDILPGVYQKIVMSLPFPYMIFFPVQVYLGKITGMSLIQGFVISIAWAVALYLAMRYVWSRGLKEYQAFGR</sequence>
<dbReference type="InterPro" id="IPR010390">
    <property type="entry name" value="ABC-2_transporter-like"/>
</dbReference>
<dbReference type="PANTHER" id="PTHR36832">
    <property type="entry name" value="SLR1174 PROTEIN-RELATED"/>
    <property type="match status" value="1"/>
</dbReference>